<dbReference type="InterPro" id="IPR033131">
    <property type="entry name" value="Pectinesterase_Asp_AS"/>
</dbReference>
<evidence type="ECO:0000256" key="1">
    <source>
        <dbReference type="ARBA" id="ARBA00004191"/>
    </source>
</evidence>
<dbReference type="AlphaFoldDB" id="A0A022QIT1"/>
<reference evidence="14 15" key="1">
    <citation type="journal article" date="2013" name="Proc. Natl. Acad. Sci. U.S.A.">
        <title>Fine-scale variation in meiotic recombination in Mimulus inferred from population shotgun sequencing.</title>
        <authorList>
            <person name="Hellsten U."/>
            <person name="Wright K.M."/>
            <person name="Jenkins J."/>
            <person name="Shu S."/>
            <person name="Yuan Y."/>
            <person name="Wessler S.R."/>
            <person name="Schmutz J."/>
            <person name="Willis J.H."/>
            <person name="Rokhsar D.S."/>
        </authorList>
    </citation>
    <scope>NUCLEOTIDE SEQUENCE [LARGE SCALE GENOMIC DNA]</scope>
    <source>
        <strain evidence="15">cv. DUN x IM62</strain>
    </source>
</reference>
<evidence type="ECO:0000313" key="15">
    <source>
        <dbReference type="Proteomes" id="UP000030748"/>
    </source>
</evidence>
<keyword evidence="8 12" id="KW-0378">Hydrolase</keyword>
<evidence type="ECO:0000256" key="5">
    <source>
        <dbReference type="ARBA" id="ARBA00022512"/>
    </source>
</evidence>
<feature type="active site" evidence="11">
    <location>
        <position position="228"/>
    </location>
</feature>
<name>A0A022QIT1_ERYGU</name>
<dbReference type="InterPro" id="IPR011050">
    <property type="entry name" value="Pectin_lyase_fold/virulence"/>
</dbReference>
<dbReference type="SUPFAM" id="SSF51126">
    <property type="entry name" value="Pectin lyase-like"/>
    <property type="match status" value="1"/>
</dbReference>
<comment type="pathway">
    <text evidence="2 12">Glycan metabolism; pectin degradation; 2-dehydro-3-deoxy-D-gluconate from pectin: step 1/5.</text>
</comment>
<evidence type="ECO:0000256" key="11">
    <source>
        <dbReference type="PROSITE-ProRule" id="PRU10040"/>
    </source>
</evidence>
<evidence type="ECO:0000256" key="7">
    <source>
        <dbReference type="ARBA" id="ARBA00022729"/>
    </source>
</evidence>
<dbReference type="InterPro" id="IPR000070">
    <property type="entry name" value="Pectinesterase_cat"/>
</dbReference>
<dbReference type="PhylomeDB" id="A0A022QIT1"/>
<dbReference type="OMA" id="WHSRASD"/>
<dbReference type="EMBL" id="KI631456">
    <property type="protein sequence ID" value="EYU27429.1"/>
    <property type="molecule type" value="Genomic_DNA"/>
</dbReference>
<dbReference type="InterPro" id="IPR012334">
    <property type="entry name" value="Pectin_lyas_fold"/>
</dbReference>
<evidence type="ECO:0000256" key="3">
    <source>
        <dbReference type="ARBA" id="ARBA00008891"/>
    </source>
</evidence>
<feature type="signal peptide" evidence="12">
    <location>
        <begin position="1"/>
        <end position="29"/>
    </location>
</feature>
<keyword evidence="15" id="KW-1185">Reference proteome</keyword>
<evidence type="ECO:0000256" key="9">
    <source>
        <dbReference type="ARBA" id="ARBA00023085"/>
    </source>
</evidence>
<keyword evidence="9 12" id="KW-0063">Aspartyl esterase</keyword>
<keyword evidence="6" id="KW-0964">Secreted</keyword>
<dbReference type="OrthoDB" id="2019149at2759"/>
<evidence type="ECO:0000259" key="13">
    <source>
        <dbReference type="Pfam" id="PF01095"/>
    </source>
</evidence>
<keyword evidence="5" id="KW-0134">Cell wall</keyword>
<dbReference type="PANTHER" id="PTHR31321">
    <property type="entry name" value="ACYL-COA THIOESTER HYDROLASE YBHC-RELATED"/>
    <property type="match status" value="1"/>
</dbReference>
<comment type="catalytic activity">
    <reaction evidence="10 12">
        <text>[(1-&gt;4)-alpha-D-galacturonosyl methyl ester](n) + n H2O = [(1-&gt;4)-alpha-D-galacturonosyl](n) + n methanol + n H(+)</text>
        <dbReference type="Rhea" id="RHEA:22380"/>
        <dbReference type="Rhea" id="RHEA-COMP:14570"/>
        <dbReference type="Rhea" id="RHEA-COMP:14573"/>
        <dbReference type="ChEBI" id="CHEBI:15377"/>
        <dbReference type="ChEBI" id="CHEBI:15378"/>
        <dbReference type="ChEBI" id="CHEBI:17790"/>
        <dbReference type="ChEBI" id="CHEBI:140522"/>
        <dbReference type="ChEBI" id="CHEBI:140523"/>
        <dbReference type="EC" id="3.1.1.11"/>
    </reaction>
</comment>
<evidence type="ECO:0000256" key="10">
    <source>
        <dbReference type="ARBA" id="ARBA00047928"/>
    </source>
</evidence>
<dbReference type="Gene3D" id="2.160.20.10">
    <property type="entry name" value="Single-stranded right-handed beta-helix, Pectin lyase-like"/>
    <property type="match status" value="1"/>
</dbReference>
<dbReference type="eggNOG" id="ENOG502QS8M">
    <property type="taxonomic scope" value="Eukaryota"/>
</dbReference>
<comment type="subcellular location">
    <subcellularLocation>
        <location evidence="1">Secreted</location>
        <location evidence="1">Cell wall</location>
    </subcellularLocation>
</comment>
<accession>A0A022QIT1</accession>
<gene>
    <name evidence="14" type="ORF">MIMGU_mgv1a008712mg</name>
</gene>
<evidence type="ECO:0000313" key="14">
    <source>
        <dbReference type="EMBL" id="EYU27429.1"/>
    </source>
</evidence>
<dbReference type="FunFam" id="2.160.20.10:FF:000008">
    <property type="entry name" value="Pectinesterase"/>
    <property type="match status" value="1"/>
</dbReference>
<evidence type="ECO:0000256" key="4">
    <source>
        <dbReference type="ARBA" id="ARBA00013229"/>
    </source>
</evidence>
<dbReference type="Pfam" id="PF01095">
    <property type="entry name" value="Pectinesterase"/>
    <property type="match status" value="1"/>
</dbReference>
<evidence type="ECO:0000256" key="8">
    <source>
        <dbReference type="ARBA" id="ARBA00022801"/>
    </source>
</evidence>
<dbReference type="Proteomes" id="UP000030748">
    <property type="component" value="Unassembled WGS sequence"/>
</dbReference>
<dbReference type="EC" id="3.1.1.11" evidence="4 12"/>
<feature type="chain" id="PRO_5005101179" description="Pectinesterase" evidence="12">
    <location>
        <begin position="30"/>
        <end position="365"/>
    </location>
</feature>
<comment type="similarity">
    <text evidence="3">Belongs to the pectinesterase family.</text>
</comment>
<protein>
    <recommendedName>
        <fullName evidence="4 12">Pectinesterase</fullName>
        <ecNumber evidence="4 12">3.1.1.11</ecNumber>
    </recommendedName>
</protein>
<dbReference type="GO" id="GO:0045490">
    <property type="term" value="P:pectin catabolic process"/>
    <property type="evidence" value="ECO:0000318"/>
    <property type="project" value="GO_Central"/>
</dbReference>
<dbReference type="GO" id="GO:0042545">
    <property type="term" value="P:cell wall modification"/>
    <property type="evidence" value="ECO:0007669"/>
    <property type="project" value="UniProtKB-UniRule"/>
</dbReference>
<evidence type="ECO:0000256" key="12">
    <source>
        <dbReference type="RuleBase" id="RU000589"/>
    </source>
</evidence>
<feature type="domain" description="Pectinesterase catalytic" evidence="13">
    <location>
        <begin position="67"/>
        <end position="359"/>
    </location>
</feature>
<dbReference type="PROSITE" id="PS00503">
    <property type="entry name" value="PECTINESTERASE_2"/>
    <property type="match status" value="1"/>
</dbReference>
<dbReference type="GO" id="GO:0030599">
    <property type="term" value="F:pectinesterase activity"/>
    <property type="evidence" value="ECO:0000318"/>
    <property type="project" value="GO_Central"/>
</dbReference>
<evidence type="ECO:0000256" key="2">
    <source>
        <dbReference type="ARBA" id="ARBA00005184"/>
    </source>
</evidence>
<dbReference type="KEGG" id="egt:105968819"/>
<sequence>MSNWLGNFRRTFFLVALLLLWGGATIGFAQSSNGDKGTNNYITWTDLKIDNHRLPLTDNFINLEKVIVVDKYGRGDSLTVQGAVDLVPENNRQRVKIHLLPGLYREKVHIPANKPYISLIGDENQASATVITWHDKAADILPGGGFIGTWNSATVTVESDFFCASSITFQNTVKALTGGVNGYQAVAMRISGEKAVFYKARFLGSQDTLLDEIGSHYFYQCFIQGSTDFVFGNAKSLYQECAISLVDEGFAIAAHHRNSADEETGFSFVNCTVSGTGYIYLGRAWGNYSRVIYSYTEFDVNVRPQGWEDWNIPSRQNTVLFGEYECRGRGADRSRRAQWSKALNYSEARPFLDTAFITGEQWLRL</sequence>
<proteinExistence type="inferred from homology"/>
<dbReference type="PANTHER" id="PTHR31321:SF31">
    <property type="entry name" value="PECTINESTERASE QRT1"/>
    <property type="match status" value="1"/>
</dbReference>
<dbReference type="STRING" id="4155.A0A022QIT1"/>
<keyword evidence="7 12" id="KW-0732">Signal</keyword>
<organism evidence="14 15">
    <name type="scientific">Erythranthe guttata</name>
    <name type="common">Yellow monkey flower</name>
    <name type="synonym">Mimulus guttatus</name>
    <dbReference type="NCBI Taxonomy" id="4155"/>
    <lineage>
        <taxon>Eukaryota</taxon>
        <taxon>Viridiplantae</taxon>
        <taxon>Streptophyta</taxon>
        <taxon>Embryophyta</taxon>
        <taxon>Tracheophyta</taxon>
        <taxon>Spermatophyta</taxon>
        <taxon>Magnoliopsida</taxon>
        <taxon>eudicotyledons</taxon>
        <taxon>Gunneridae</taxon>
        <taxon>Pentapetalae</taxon>
        <taxon>asterids</taxon>
        <taxon>lamiids</taxon>
        <taxon>Lamiales</taxon>
        <taxon>Phrymaceae</taxon>
        <taxon>Erythranthe</taxon>
    </lineage>
</organism>
<dbReference type="UniPathway" id="UPA00545">
    <property type="reaction ID" value="UER00823"/>
</dbReference>
<evidence type="ECO:0000256" key="6">
    <source>
        <dbReference type="ARBA" id="ARBA00022525"/>
    </source>
</evidence>